<proteinExistence type="predicted"/>
<feature type="compositionally biased region" description="Polar residues" evidence="1">
    <location>
        <begin position="93"/>
        <end position="103"/>
    </location>
</feature>
<dbReference type="InterPro" id="IPR013761">
    <property type="entry name" value="SAM/pointed_sf"/>
</dbReference>
<feature type="compositionally biased region" description="Gly residues" evidence="1">
    <location>
        <begin position="1812"/>
        <end position="1826"/>
    </location>
</feature>
<feature type="compositionally biased region" description="Low complexity" evidence="1">
    <location>
        <begin position="1800"/>
        <end position="1811"/>
    </location>
</feature>
<feature type="region of interest" description="Disordered" evidence="1">
    <location>
        <begin position="25"/>
        <end position="108"/>
    </location>
</feature>
<dbReference type="SUPFAM" id="SSF53474">
    <property type="entry name" value="alpha/beta-Hydrolases"/>
    <property type="match status" value="1"/>
</dbReference>
<dbReference type="Gene3D" id="1.10.150.50">
    <property type="entry name" value="Transcription Factor, Ets-1"/>
    <property type="match status" value="1"/>
</dbReference>
<dbReference type="SUPFAM" id="SSF47769">
    <property type="entry name" value="SAM/Pointed domain"/>
    <property type="match status" value="1"/>
</dbReference>
<comment type="caution">
    <text evidence="2">The sequence shown here is derived from an EMBL/GenBank/DDBJ whole genome shotgun (WGS) entry which is preliminary data.</text>
</comment>
<dbReference type="Proteomes" id="UP000241890">
    <property type="component" value="Unassembled WGS sequence"/>
</dbReference>
<accession>A0A2R5GXV1</accession>
<feature type="region of interest" description="Disordered" evidence="1">
    <location>
        <begin position="1601"/>
        <end position="1621"/>
    </location>
</feature>
<organism evidence="2 3">
    <name type="scientific">Hondaea fermentalgiana</name>
    <dbReference type="NCBI Taxonomy" id="2315210"/>
    <lineage>
        <taxon>Eukaryota</taxon>
        <taxon>Sar</taxon>
        <taxon>Stramenopiles</taxon>
        <taxon>Bigyra</taxon>
        <taxon>Labyrinthulomycetes</taxon>
        <taxon>Thraustochytrida</taxon>
        <taxon>Thraustochytriidae</taxon>
        <taxon>Hondaea</taxon>
    </lineage>
</organism>
<dbReference type="GO" id="GO:0044611">
    <property type="term" value="C:nuclear pore inner ring"/>
    <property type="evidence" value="ECO:0007669"/>
    <property type="project" value="TreeGrafter"/>
</dbReference>
<dbReference type="GO" id="GO:0017056">
    <property type="term" value="F:structural constituent of nuclear pore"/>
    <property type="evidence" value="ECO:0007669"/>
    <property type="project" value="InterPro"/>
</dbReference>
<dbReference type="Gene3D" id="3.40.50.1820">
    <property type="entry name" value="alpha/beta hydrolase"/>
    <property type="match status" value="1"/>
</dbReference>
<dbReference type="InterPro" id="IPR029058">
    <property type="entry name" value="AB_hydrolase_fold"/>
</dbReference>
<feature type="region of interest" description="Disordered" evidence="1">
    <location>
        <begin position="2200"/>
        <end position="2224"/>
    </location>
</feature>
<feature type="region of interest" description="Disordered" evidence="1">
    <location>
        <begin position="1768"/>
        <end position="1829"/>
    </location>
</feature>
<dbReference type="GO" id="GO:0006606">
    <property type="term" value="P:protein import into nucleus"/>
    <property type="evidence" value="ECO:0007669"/>
    <property type="project" value="TreeGrafter"/>
</dbReference>
<feature type="region of interest" description="Disordered" evidence="1">
    <location>
        <begin position="2374"/>
        <end position="2407"/>
    </location>
</feature>
<feature type="compositionally biased region" description="Low complexity" evidence="1">
    <location>
        <begin position="25"/>
        <end position="54"/>
    </location>
</feature>
<dbReference type="InParanoid" id="A0A2R5GXV1"/>
<reference evidence="2 3" key="1">
    <citation type="submission" date="2017-12" db="EMBL/GenBank/DDBJ databases">
        <title>Sequencing, de novo assembly and annotation of complete genome of a new Thraustochytrid species, strain FCC1311.</title>
        <authorList>
            <person name="Sedici K."/>
            <person name="Godart F."/>
            <person name="Aiese Cigliano R."/>
            <person name="Sanseverino W."/>
            <person name="Barakat M."/>
            <person name="Ortet P."/>
            <person name="Marechal E."/>
            <person name="Cagnac O."/>
            <person name="Amato A."/>
        </authorList>
    </citation>
    <scope>NUCLEOTIDE SEQUENCE [LARGE SCALE GENOMIC DNA]</scope>
</reference>
<dbReference type="PANTHER" id="PTHR31431">
    <property type="entry name" value="NUCLEOPORIN NUP188 HOMOLOG"/>
    <property type="match status" value="1"/>
</dbReference>
<protein>
    <submittedName>
        <fullName evidence="2">Uncharacterized protein</fullName>
    </submittedName>
</protein>
<evidence type="ECO:0000313" key="3">
    <source>
        <dbReference type="Proteomes" id="UP000241890"/>
    </source>
</evidence>
<feature type="region of interest" description="Disordered" evidence="1">
    <location>
        <begin position="2535"/>
        <end position="2557"/>
    </location>
</feature>
<dbReference type="PANTHER" id="PTHR31431:SF1">
    <property type="entry name" value="NUCLEOPORIN NUP188"/>
    <property type="match status" value="1"/>
</dbReference>
<dbReference type="EMBL" id="BEYU01000204">
    <property type="protein sequence ID" value="GBG34618.1"/>
    <property type="molecule type" value="Genomic_DNA"/>
</dbReference>
<keyword evidence="3" id="KW-1185">Reference proteome</keyword>
<name>A0A2R5GXV1_9STRA</name>
<feature type="compositionally biased region" description="Polar residues" evidence="1">
    <location>
        <begin position="61"/>
        <end position="76"/>
    </location>
</feature>
<dbReference type="GO" id="GO:0006405">
    <property type="term" value="P:RNA export from nucleus"/>
    <property type="evidence" value="ECO:0007669"/>
    <property type="project" value="TreeGrafter"/>
</dbReference>
<feature type="compositionally biased region" description="Low complexity" evidence="1">
    <location>
        <begin position="1772"/>
        <end position="1785"/>
    </location>
</feature>
<evidence type="ECO:0000256" key="1">
    <source>
        <dbReference type="SAM" id="MobiDB-lite"/>
    </source>
</evidence>
<dbReference type="InterPro" id="IPR044840">
    <property type="entry name" value="Nup188"/>
</dbReference>
<gene>
    <name evidence="2" type="ORF">FCC1311_108402</name>
</gene>
<sequence length="2748" mass="300883">MSFFNFGAANGANTDAAASATTAPTFSFGAATGGNESNEESSSSTQQQQQQQQRENGETDQGPNKANDATASSTGDPATPEKGFSLALMPRGTSGNSDGNSSPKRGLGSTALTAVKDSLSSEDVLKIVGLENQGHDWFTTEALALACTGERLGGMGAITSLEEDDIATHFPGDSLVKLLDAFPRRSQDAAPARSQASGKTPRLRANFVDEVCERLDLSDAAGRALVARFLGAKEEVGLGIRRANARRHEILRIVRRSSAKRAAVEEALSDVRSFAELDAIDSVVGLVSLSDDRFRATLQADIKLARDNSNEIVFGLRRSESLLNEVERRFQGEQSALLNVVVLMSRAAADNDNLAASDNKWHQFACEFIDERCEFIMDHALTILERKDLPENLERQLLRILFHMPVRREKKLLLRLLRPKRSSLINRVPYVSRILSLLDRLRAGYSEDLKDAVIALDAPAVSLAWAAFVADENAFSRSYAAGFESLGNVSKQTEFAHPLLPVVTTAIENFGIDELLDSESDCLFVAKLCAAAFAGRPEACDAFWRNATHTLRKLLAQFSHFPNAFLELCGALVASENSASYAYAYVGNEIRLSNLALFCSLVKHLNRANLAARFDMIKITHNVVRSHLGDPYLVETLRNLAEKFPQHVLTILANEADQASAFPVLGVIRRQLEQATAAGEYAGLLHGIDLINMLILQVEREHYSSELHVAFQDCGARCSRAELSRHLRVLGYHGSVDDATLRKLAPSGAPAEVEPSRLMQLLSLGEGAFFRVLGLSLQGRRAQTRRFVFQAVKLVREVFRSHRGWRFASQAQRWDIGTRTTRILHRCAEMPFEMDGVRAKVMDDIMNDTATQDALIANILALKLPRAVFAQELVVASLDLLSTILELDGSGTQKIALLCRQDLAATVATYIGFPAEDDRIPCEFPLQRLAVRVLENFVVSLDAFRRAKQQKATGGGPKGRLLGGLKSGPGVADGIVSTASTHQGSAHGLGGASGSGGTSASFGGGASGGVPSVVAMLSKAAMLSDDVAKSISNGETATLGLLTTSLELEPGLAAMLLQNDAILENILGILRETSNFREAPRLYLVALEFIGALWYKRYSSIIARLLDLEPFFWDLMSFSLYQDIEEEKLLGFTSQAITAQKNQICARAWALEIMTLEIETNGVSGSFMELLRTLRKQDRDNAWLKQYPGASVSRHETTTASIKSSGVDLSAFRRHASAMVMPPPNADMFLHERRQHRFGLVASQQYNVDMLERVFPDEEDLVEDVRFQNCILALSEAQLMLLRAWKIYMETRCLITWDDQPAPDDLASPMNRKTGPADSLVSRTRSLSNVASKHWGDMTSYTLVTELAANLRDADADLFDNNHQQRYLLEMAEMFTSMLHFKIFERGTSAENMKSLLLDARIATPLAAFRKRPRAMRGEKLVLDSEDPSSPGSVQLIEWISRCLNNLLNYASPAGSSDAAQTRVFTLGVMRSLLAGLLMLFEVAGDDEADVGPCAKLANARMLALDPLAKVLSRYADQTEILDLCLPLLCLILSGLAPEQTLAVKALMDQNVFGLLQKSYVLHAETLGRRYADRQGLHIWLERNGLSDLSVKVLSATAPSATNKDVAPSGASTRGDAEPDNSSVISLALSSSSQDALTIHEEEDASVSAAAAAEAEADRAKGAKEKEAESRMREIARQLGYKTFEFRSRHRSSRNYRDLVGSKISSGYSDEAGLVDMSVIHLFLDFGITSVSELRTLDHAALQEMGIYKPSDRRRLLDIIDERSGNTHIGESYAHSSQASSASGPPSRPPMGMESDIPMSSAATSSSWTGAGTKGGSSRGASGGVSGARRPISRKVGFEAAQELKRGLLRLQLILHIFGAAARVDGTGVGPHLARLNILRALATDPLLRGVAGDKPFPASMDNRDNAASITFRGYTVQGERDPAHLVWCQALELAAILLDSNKTSKENRNVEPAFTFVAAHRGAILAALQAYKSADSVLTLGALEESLRVVDLLRAMSSHTQRWRLHGELYAPLLTAAWTMLHELVVGSEGARRSYFLEEFVRTFFTVSKAVPRLCICTRPVTPLEVDQDRQPVMESLQRKPLAGTPREKTSILRTSSIIEELRESEAETAPSSRGAVISQLDDGDISVLHVTIEYRVCSVVQQLLALLRSRQIVKHPRQLQTDEHTLQVLPRRDWGKAMIPFPLARGVGRQQHYSLHHSNHYESRPRSFSHGNLGEHAMHGGTLGTDAATPSVATLLSLLGYAKYRLHLAAKMGMSYEEDRGQDLRHPGSERWRRMLAYISSNTLYVLCMSLELSLHERDRLTAQGAQGGHEDSLQYTLSEQMLEDLQNRAVGGCDKIQKHLNEFSDDGAQSDAKLMALLKSRIETTLSFFEVRSDEPSSSDQSSQSRQYHHQQQQQQQQQQLVLSTPSHGIVESSTMIVEKRLAGDPKQLMNARSGKRFRMSLSRDIVPQGHGTPEGVVIWLPGPEDHPASWEAVFRDFGMPRVRFIIPDLGLERVPEPFAPGLHETLQLPGGPKLVASMLADAAEEMRRIKLRSKQSAQGKGGGSQYKDGGKAPRFPSQSAFPAIRELFALITPRNEDRDVAVEAARLVREAVIAQLHQGVLPQNIVLGGFQSGGGFALLSALLLAMESDPIVIGFVAGINAHLSLASEVLDSLLHLLLVKPSTQEMQLPKILMRNGALDVNVTPALAEVTARALHLAGAEVNFDTVQGLDHSQWTLDQMRLVWEMVSHQMSARSDSPAPDSNAR</sequence>
<feature type="compositionally biased region" description="Low complexity" evidence="1">
    <location>
        <begin position="2381"/>
        <end position="2403"/>
    </location>
</feature>
<evidence type="ECO:0000313" key="2">
    <source>
        <dbReference type="EMBL" id="GBG34618.1"/>
    </source>
</evidence>